<sequence length="140" mass="15837">MEKKTIIDLFESSAKRFPSNPFLWEKTGKRFEPTTYAEVRDLVYEEGAGLISLGVRKGDNMALLSEGRNAWIIGELAMFYAGATNVPLSIKLEEANDLLFRLVHADVKYIMVSGQQLKKIRAIKDQLPAYGRSSYSMSKR</sequence>
<organism evidence="2">
    <name type="scientific">human gut metagenome</name>
    <dbReference type="NCBI Taxonomy" id="408170"/>
    <lineage>
        <taxon>unclassified sequences</taxon>
        <taxon>metagenomes</taxon>
        <taxon>organismal metagenomes</taxon>
    </lineage>
</organism>
<name>K1U2L8_9ZZZZ</name>
<dbReference type="PANTHER" id="PTHR43813">
    <property type="entry name" value="ACYL-ACTIVATING ENZYME 16, CHLOROPLASTIC-RELATED"/>
    <property type="match status" value="1"/>
</dbReference>
<protein>
    <submittedName>
        <fullName evidence="2">Long chain fatty-acid CoA ligase</fullName>
    </submittedName>
</protein>
<dbReference type="Pfam" id="PF00501">
    <property type="entry name" value="AMP-binding"/>
    <property type="match status" value="1"/>
</dbReference>
<dbReference type="GO" id="GO:0016874">
    <property type="term" value="F:ligase activity"/>
    <property type="evidence" value="ECO:0007669"/>
    <property type="project" value="UniProtKB-KW"/>
</dbReference>
<proteinExistence type="predicted"/>
<dbReference type="InterPro" id="IPR042099">
    <property type="entry name" value="ANL_N_sf"/>
</dbReference>
<reference evidence="2" key="1">
    <citation type="journal article" date="2013" name="Environ. Microbiol.">
        <title>Microbiota from the distal guts of lean and obese adolescents exhibit partial functional redundancy besides clear differences in community structure.</title>
        <authorList>
            <person name="Ferrer M."/>
            <person name="Ruiz A."/>
            <person name="Lanza F."/>
            <person name="Haange S.B."/>
            <person name="Oberbach A."/>
            <person name="Till H."/>
            <person name="Bargiela R."/>
            <person name="Campoy C."/>
            <person name="Segura M.T."/>
            <person name="Richter M."/>
            <person name="von Bergen M."/>
            <person name="Seifert J."/>
            <person name="Suarez A."/>
        </authorList>
    </citation>
    <scope>NUCLEOTIDE SEQUENCE</scope>
</reference>
<accession>K1U2L8</accession>
<evidence type="ECO:0000313" key="2">
    <source>
        <dbReference type="EMBL" id="EKC65751.1"/>
    </source>
</evidence>
<dbReference type="PANTHER" id="PTHR43813:SF1">
    <property type="entry name" value="ACYL-ACTIVATING ENZYME 16, CHLOROPLASTIC-RELATED"/>
    <property type="match status" value="1"/>
</dbReference>
<dbReference type="InterPro" id="IPR000873">
    <property type="entry name" value="AMP-dep_synth/lig_dom"/>
</dbReference>
<feature type="domain" description="AMP-dependent synthetase/ligase" evidence="1">
    <location>
        <begin position="10"/>
        <end position="126"/>
    </location>
</feature>
<dbReference type="Gene3D" id="3.40.50.12780">
    <property type="entry name" value="N-terminal domain of ligase-like"/>
    <property type="match status" value="1"/>
</dbReference>
<comment type="caution">
    <text evidence="2">The sequence shown here is derived from an EMBL/GenBank/DDBJ whole genome shotgun (WGS) entry which is preliminary data.</text>
</comment>
<dbReference type="EMBL" id="AJWZ01004326">
    <property type="protein sequence ID" value="EKC65751.1"/>
    <property type="molecule type" value="Genomic_DNA"/>
</dbReference>
<dbReference type="SUPFAM" id="SSF56801">
    <property type="entry name" value="Acetyl-CoA synthetase-like"/>
    <property type="match status" value="1"/>
</dbReference>
<feature type="non-terminal residue" evidence="2">
    <location>
        <position position="140"/>
    </location>
</feature>
<dbReference type="AlphaFoldDB" id="K1U2L8"/>
<evidence type="ECO:0000259" key="1">
    <source>
        <dbReference type="Pfam" id="PF00501"/>
    </source>
</evidence>
<keyword evidence="2" id="KW-0436">Ligase</keyword>
<gene>
    <name evidence="2" type="ORF">OBE_06297</name>
</gene>
<dbReference type="InterPro" id="IPR052987">
    <property type="entry name" value="Chloroplast_AMP-bd_Enzymes"/>
</dbReference>